<dbReference type="GO" id="GO:0004016">
    <property type="term" value="F:adenylate cyclase activity"/>
    <property type="evidence" value="ECO:0007669"/>
    <property type="project" value="TreeGrafter"/>
</dbReference>
<comment type="catalytic activity">
    <reaction evidence="1 12">
        <text>GTP = 3',5'-cyclic GMP + diphosphate</text>
        <dbReference type="Rhea" id="RHEA:13665"/>
        <dbReference type="ChEBI" id="CHEBI:33019"/>
        <dbReference type="ChEBI" id="CHEBI:37565"/>
        <dbReference type="ChEBI" id="CHEBI:57746"/>
        <dbReference type="EC" id="4.6.1.2"/>
    </reaction>
</comment>
<evidence type="ECO:0000313" key="16">
    <source>
        <dbReference type="EMBL" id="OQV17696.1"/>
    </source>
</evidence>
<dbReference type="Pfam" id="PF07714">
    <property type="entry name" value="PK_Tyr_Ser-Thr"/>
    <property type="match status" value="1"/>
</dbReference>
<evidence type="ECO:0000256" key="10">
    <source>
        <dbReference type="ARBA" id="ARBA00023293"/>
    </source>
</evidence>
<keyword evidence="17" id="KW-1185">Reference proteome</keyword>
<dbReference type="InterPro" id="IPR020635">
    <property type="entry name" value="Tyr_kinase_cat_dom"/>
</dbReference>
<dbReference type="GO" id="GO:0004383">
    <property type="term" value="F:guanylate cyclase activity"/>
    <property type="evidence" value="ECO:0007669"/>
    <property type="project" value="UniProtKB-EC"/>
</dbReference>
<dbReference type="InterPro" id="IPR018297">
    <property type="entry name" value="A/G_cyclase_CS"/>
</dbReference>
<dbReference type="InterPro" id="IPR000719">
    <property type="entry name" value="Prot_kinase_dom"/>
</dbReference>
<dbReference type="SUPFAM" id="SSF55073">
    <property type="entry name" value="Nucleotide cyclase"/>
    <property type="match status" value="1"/>
</dbReference>
<dbReference type="FunFam" id="3.30.70.1230:FF:000015">
    <property type="entry name" value="Guanylate cyclase"/>
    <property type="match status" value="1"/>
</dbReference>
<organism evidence="16 17">
    <name type="scientific">Hypsibius exemplaris</name>
    <name type="common">Freshwater tardigrade</name>
    <dbReference type="NCBI Taxonomy" id="2072580"/>
    <lineage>
        <taxon>Eukaryota</taxon>
        <taxon>Metazoa</taxon>
        <taxon>Ecdysozoa</taxon>
        <taxon>Tardigrada</taxon>
        <taxon>Eutardigrada</taxon>
        <taxon>Parachela</taxon>
        <taxon>Hypsibioidea</taxon>
        <taxon>Hypsibiidae</taxon>
        <taxon>Hypsibius</taxon>
    </lineage>
</organism>
<keyword evidence="10 12" id="KW-0141">cGMP biosynthesis</keyword>
<dbReference type="SMART" id="SM00219">
    <property type="entry name" value="TyrKc"/>
    <property type="match status" value="1"/>
</dbReference>
<evidence type="ECO:0000256" key="6">
    <source>
        <dbReference type="ARBA" id="ARBA00022989"/>
    </source>
</evidence>
<evidence type="ECO:0000256" key="11">
    <source>
        <dbReference type="RuleBase" id="RU000405"/>
    </source>
</evidence>
<comment type="similarity">
    <text evidence="11">Belongs to the adenylyl cyclase class-4/guanylyl cyclase family.</text>
</comment>
<evidence type="ECO:0000256" key="5">
    <source>
        <dbReference type="ARBA" id="ARBA00022741"/>
    </source>
</evidence>
<feature type="domain" description="Guanylate cyclase" evidence="15">
    <location>
        <begin position="214"/>
        <end position="344"/>
    </location>
</feature>
<dbReference type="GO" id="GO:0001653">
    <property type="term" value="F:peptide receptor activity"/>
    <property type="evidence" value="ECO:0007669"/>
    <property type="project" value="TreeGrafter"/>
</dbReference>
<comment type="subcellular location">
    <subcellularLocation>
        <location evidence="2">Membrane</location>
        <topology evidence="2">Single-pass membrane protein</topology>
    </subcellularLocation>
</comment>
<evidence type="ECO:0000256" key="1">
    <source>
        <dbReference type="ARBA" id="ARBA00001436"/>
    </source>
</evidence>
<evidence type="ECO:0000256" key="8">
    <source>
        <dbReference type="ARBA" id="ARBA00023180"/>
    </source>
</evidence>
<keyword evidence="6" id="KW-1133">Transmembrane helix</keyword>
<dbReference type="InterPro" id="IPR050401">
    <property type="entry name" value="Cyclic_nucleotide_synthase"/>
</dbReference>
<evidence type="ECO:0000256" key="2">
    <source>
        <dbReference type="ARBA" id="ARBA00004167"/>
    </source>
</evidence>
<evidence type="ECO:0000256" key="12">
    <source>
        <dbReference type="RuleBase" id="RU003431"/>
    </source>
</evidence>
<dbReference type="OrthoDB" id="1890790at2759"/>
<dbReference type="SUPFAM" id="SSF56112">
    <property type="entry name" value="Protein kinase-like (PK-like)"/>
    <property type="match status" value="1"/>
</dbReference>
<evidence type="ECO:0000256" key="4">
    <source>
        <dbReference type="ARBA" id="ARBA00022692"/>
    </source>
</evidence>
<dbReference type="PANTHER" id="PTHR11920:SF501">
    <property type="entry name" value="GUANYLATE CYCLASE 32E"/>
    <property type="match status" value="1"/>
</dbReference>
<dbReference type="GO" id="GO:0004713">
    <property type="term" value="F:protein tyrosine kinase activity"/>
    <property type="evidence" value="ECO:0007669"/>
    <property type="project" value="InterPro"/>
</dbReference>
<dbReference type="AlphaFoldDB" id="A0A1W0WR65"/>
<dbReference type="GO" id="GO:0005886">
    <property type="term" value="C:plasma membrane"/>
    <property type="evidence" value="ECO:0007669"/>
    <property type="project" value="TreeGrafter"/>
</dbReference>
<dbReference type="GO" id="GO:0035556">
    <property type="term" value="P:intracellular signal transduction"/>
    <property type="evidence" value="ECO:0007669"/>
    <property type="project" value="InterPro"/>
</dbReference>
<dbReference type="GO" id="GO:0005524">
    <property type="term" value="F:ATP binding"/>
    <property type="evidence" value="ECO:0007669"/>
    <property type="project" value="InterPro"/>
</dbReference>
<dbReference type="InterPro" id="IPR029787">
    <property type="entry name" value="Nucleotide_cyclase"/>
</dbReference>
<feature type="region of interest" description="Disordered" evidence="13">
    <location>
        <begin position="427"/>
        <end position="460"/>
    </location>
</feature>
<dbReference type="Proteomes" id="UP000192578">
    <property type="component" value="Unassembled WGS sequence"/>
</dbReference>
<dbReference type="PANTHER" id="PTHR11920">
    <property type="entry name" value="GUANYLYL CYCLASE"/>
    <property type="match status" value="1"/>
</dbReference>
<dbReference type="InterPro" id="IPR011009">
    <property type="entry name" value="Kinase-like_dom_sf"/>
</dbReference>
<keyword evidence="7" id="KW-0472">Membrane</keyword>
<dbReference type="EMBL" id="MTYJ01000057">
    <property type="protein sequence ID" value="OQV17696.1"/>
    <property type="molecule type" value="Genomic_DNA"/>
</dbReference>
<keyword evidence="9 11" id="KW-0456">Lyase</keyword>
<feature type="domain" description="Protein kinase" evidence="14">
    <location>
        <begin position="1"/>
        <end position="188"/>
    </location>
</feature>
<gene>
    <name evidence="16" type="ORF">BV898_08154</name>
</gene>
<dbReference type="GO" id="GO:0007168">
    <property type="term" value="P:receptor guanylyl cyclase signaling pathway"/>
    <property type="evidence" value="ECO:0007669"/>
    <property type="project" value="TreeGrafter"/>
</dbReference>
<dbReference type="PROSITE" id="PS50011">
    <property type="entry name" value="PROTEIN_KINASE_DOM"/>
    <property type="match status" value="1"/>
</dbReference>
<name>A0A1W0WR65_HYPEX</name>
<evidence type="ECO:0000259" key="14">
    <source>
        <dbReference type="PROSITE" id="PS50011"/>
    </source>
</evidence>
<evidence type="ECO:0000313" key="17">
    <source>
        <dbReference type="Proteomes" id="UP000192578"/>
    </source>
</evidence>
<protein>
    <recommendedName>
        <fullName evidence="3 12">Guanylate cyclase</fullName>
        <ecNumber evidence="3 12">4.6.1.2</ecNumber>
    </recommendedName>
</protein>
<dbReference type="Gene3D" id="3.30.70.1230">
    <property type="entry name" value="Nucleotide cyclase"/>
    <property type="match status" value="1"/>
</dbReference>
<dbReference type="InterPro" id="IPR001245">
    <property type="entry name" value="Ser-Thr/Tyr_kinase_cat_dom"/>
</dbReference>
<dbReference type="PROSITE" id="PS00452">
    <property type="entry name" value="GUANYLATE_CYCLASE_1"/>
    <property type="match status" value="1"/>
</dbReference>
<evidence type="ECO:0000256" key="9">
    <source>
        <dbReference type="ARBA" id="ARBA00023239"/>
    </source>
</evidence>
<keyword evidence="16" id="KW-0675">Receptor</keyword>
<dbReference type="EC" id="4.6.1.2" evidence="3 12"/>
<feature type="compositionally biased region" description="Basic residues" evidence="13">
    <location>
        <begin position="440"/>
        <end position="453"/>
    </location>
</feature>
<evidence type="ECO:0000259" key="15">
    <source>
        <dbReference type="PROSITE" id="PS50125"/>
    </source>
</evidence>
<dbReference type="Gene3D" id="1.10.510.10">
    <property type="entry name" value="Transferase(Phosphotransferase) domain 1"/>
    <property type="match status" value="1"/>
</dbReference>
<keyword evidence="4" id="KW-0812">Transmembrane</keyword>
<sequence length="460" mass="52025">MNKTLKIFPKDVLQNESVTLDWTFRLSFITDVVAGLMYLHNTVLQQHGRLTSKSCLVDKRFVMKLGDYGLPSFYNESLTKMEKHELLWTAPEHLRSTGPNGFLRGSQEGDAFSFAIVLQEIVLKESPYFMNDTNAEDIIKRVEKGERPPYRPIVSGANCPQEINFIMTSCWAESPAERLKFAQIRSYLRQLSKPIAEQLKRGESIPPELYDNVTIYFGDIVEFTTLSAASSPTDIVTLMNDLYVQFDEIILQFDAYKVETIGDCYVIVSGLPRRNGQHHASEIAKLALTLRSAMSTFKVRHMPEKVLQLRIGLNSGPCVAGVVGIATPRYCLFGDTVNVASRMESTGEPMKIQMTQTTQSILAFLGGFHMELRGEVPVKGKGTLMTFWLLGTNQSDEGELLAFIPSGRRRSRLPSNGLPPLWRTSAAKQVRHGVSQQRQREHKHKRIQHRFQHKQQDGSE</sequence>
<evidence type="ECO:0000256" key="13">
    <source>
        <dbReference type="SAM" id="MobiDB-lite"/>
    </source>
</evidence>
<dbReference type="CDD" id="cd07302">
    <property type="entry name" value="CHD"/>
    <property type="match status" value="1"/>
</dbReference>
<comment type="caution">
    <text evidence="16">The sequence shown here is derived from an EMBL/GenBank/DDBJ whole genome shotgun (WGS) entry which is preliminary data.</text>
</comment>
<keyword evidence="5" id="KW-0547">Nucleotide-binding</keyword>
<proteinExistence type="inferred from homology"/>
<dbReference type="PROSITE" id="PS50125">
    <property type="entry name" value="GUANYLATE_CYCLASE_2"/>
    <property type="match status" value="1"/>
</dbReference>
<evidence type="ECO:0000256" key="7">
    <source>
        <dbReference type="ARBA" id="ARBA00023136"/>
    </source>
</evidence>
<dbReference type="InterPro" id="IPR001054">
    <property type="entry name" value="A/G_cyclase"/>
</dbReference>
<reference evidence="17" key="1">
    <citation type="submission" date="2017-01" db="EMBL/GenBank/DDBJ databases">
        <title>Comparative genomics of anhydrobiosis in the tardigrade Hypsibius dujardini.</title>
        <authorList>
            <person name="Yoshida Y."/>
            <person name="Koutsovoulos G."/>
            <person name="Laetsch D."/>
            <person name="Stevens L."/>
            <person name="Kumar S."/>
            <person name="Horikawa D."/>
            <person name="Ishino K."/>
            <person name="Komine S."/>
            <person name="Tomita M."/>
            <person name="Blaxter M."/>
            <person name="Arakawa K."/>
        </authorList>
    </citation>
    <scope>NUCLEOTIDE SEQUENCE [LARGE SCALE GENOMIC DNA]</scope>
    <source>
        <strain evidence="17">Z151</strain>
    </source>
</reference>
<dbReference type="SMART" id="SM00044">
    <property type="entry name" value="CYCc"/>
    <property type="match status" value="1"/>
</dbReference>
<evidence type="ECO:0000256" key="3">
    <source>
        <dbReference type="ARBA" id="ARBA00012202"/>
    </source>
</evidence>
<dbReference type="Pfam" id="PF00211">
    <property type="entry name" value="Guanylate_cyc"/>
    <property type="match status" value="1"/>
</dbReference>
<keyword evidence="8" id="KW-0325">Glycoprotein</keyword>
<accession>A0A1W0WR65</accession>